<reference evidence="1" key="1">
    <citation type="submission" date="2022-07" db="EMBL/GenBank/DDBJ databases">
        <title>Phylogenomic reconstructions and comparative analyses of Kickxellomycotina fungi.</title>
        <authorList>
            <person name="Reynolds N.K."/>
            <person name="Stajich J.E."/>
            <person name="Barry K."/>
            <person name="Grigoriev I.V."/>
            <person name="Crous P."/>
            <person name="Smith M.E."/>
        </authorList>
    </citation>
    <scope>NUCLEOTIDE SEQUENCE</scope>
    <source>
        <strain evidence="1">CBS 109366</strain>
    </source>
</reference>
<organism evidence="1 2">
    <name type="scientific">Coemansia nantahalensis</name>
    <dbReference type="NCBI Taxonomy" id="2789366"/>
    <lineage>
        <taxon>Eukaryota</taxon>
        <taxon>Fungi</taxon>
        <taxon>Fungi incertae sedis</taxon>
        <taxon>Zoopagomycota</taxon>
        <taxon>Kickxellomycotina</taxon>
        <taxon>Kickxellomycetes</taxon>
        <taxon>Kickxellales</taxon>
        <taxon>Kickxellaceae</taxon>
        <taxon>Coemansia</taxon>
    </lineage>
</organism>
<protein>
    <submittedName>
        <fullName evidence="1">Uncharacterized protein</fullName>
    </submittedName>
</protein>
<name>A0ACC1JUC0_9FUNG</name>
<feature type="non-terminal residue" evidence="1">
    <location>
        <position position="109"/>
    </location>
</feature>
<gene>
    <name evidence="1" type="ORF">IWQ57_004023</name>
</gene>
<dbReference type="EMBL" id="JANBUJ010001471">
    <property type="protein sequence ID" value="KAJ2767254.1"/>
    <property type="molecule type" value="Genomic_DNA"/>
</dbReference>
<sequence length="109" mass="12134">MATPKADEQAGPPASDSAGEEQQTHTASSSDGDSGSDRDSDRDSDSGSESEPDITQRNDIPEALRPQVDRLRALRARLATSSQDNKRDLYKEHQRQRENPGEEQRQERK</sequence>
<dbReference type="Proteomes" id="UP001140234">
    <property type="component" value="Unassembled WGS sequence"/>
</dbReference>
<comment type="caution">
    <text evidence="1">The sequence shown here is derived from an EMBL/GenBank/DDBJ whole genome shotgun (WGS) entry which is preliminary data.</text>
</comment>
<accession>A0ACC1JUC0</accession>
<evidence type="ECO:0000313" key="2">
    <source>
        <dbReference type="Proteomes" id="UP001140234"/>
    </source>
</evidence>
<evidence type="ECO:0000313" key="1">
    <source>
        <dbReference type="EMBL" id="KAJ2767254.1"/>
    </source>
</evidence>
<proteinExistence type="predicted"/>
<keyword evidence="2" id="KW-1185">Reference proteome</keyword>